<gene>
    <name evidence="1" type="ORF">PsorP6_006642</name>
</gene>
<sequence length="114" mass="12893">MDPRTRNFPTVAIHALLQILRAPSRSAHHHGVVHAIMFIFKSLSTQCVPFLKYILPPFLRVLARGEPRLRESLFLQLTSLISIVHAHMKPFFSPMMVLALRIPGRPFAAHCASC</sequence>
<evidence type="ECO:0000313" key="1">
    <source>
        <dbReference type="EMBL" id="KAI9913991.1"/>
    </source>
</evidence>
<comment type="caution">
    <text evidence="1">The sequence shown here is derived from an EMBL/GenBank/DDBJ whole genome shotgun (WGS) entry which is preliminary data.</text>
</comment>
<keyword evidence="2" id="KW-1185">Reference proteome</keyword>
<accession>A0ACC0W6N0</accession>
<organism evidence="1 2">
    <name type="scientific">Peronosclerospora sorghi</name>
    <dbReference type="NCBI Taxonomy" id="230839"/>
    <lineage>
        <taxon>Eukaryota</taxon>
        <taxon>Sar</taxon>
        <taxon>Stramenopiles</taxon>
        <taxon>Oomycota</taxon>
        <taxon>Peronosporomycetes</taxon>
        <taxon>Peronosporales</taxon>
        <taxon>Peronosporaceae</taxon>
        <taxon>Peronosclerospora</taxon>
    </lineage>
</organism>
<evidence type="ECO:0000313" key="2">
    <source>
        <dbReference type="Proteomes" id="UP001163321"/>
    </source>
</evidence>
<reference evidence="1 2" key="1">
    <citation type="journal article" date="2022" name="bioRxiv">
        <title>The genome of the oomycete Peronosclerospora sorghi, a cosmopolitan pathogen of maize and sorghum, is inflated with dispersed pseudogenes.</title>
        <authorList>
            <person name="Fletcher K."/>
            <person name="Martin F."/>
            <person name="Isakeit T."/>
            <person name="Cavanaugh K."/>
            <person name="Magill C."/>
            <person name="Michelmore R."/>
        </authorList>
    </citation>
    <scope>NUCLEOTIDE SEQUENCE [LARGE SCALE GENOMIC DNA]</scope>
    <source>
        <strain evidence="1">P6</strain>
    </source>
</reference>
<dbReference type="Proteomes" id="UP001163321">
    <property type="component" value="Chromosome 4"/>
</dbReference>
<name>A0ACC0W6N0_9STRA</name>
<protein>
    <submittedName>
        <fullName evidence="1">Uncharacterized protein</fullName>
    </submittedName>
</protein>
<proteinExistence type="predicted"/>
<dbReference type="EMBL" id="CM047583">
    <property type="protein sequence ID" value="KAI9913991.1"/>
    <property type="molecule type" value="Genomic_DNA"/>
</dbReference>